<dbReference type="AlphaFoldDB" id="A0A8X6UQU2"/>
<organism evidence="1 2">
    <name type="scientific">Trichonephila clavipes</name>
    <name type="common">Golden silk orbweaver</name>
    <name type="synonym">Nephila clavipes</name>
    <dbReference type="NCBI Taxonomy" id="2585209"/>
    <lineage>
        <taxon>Eukaryota</taxon>
        <taxon>Metazoa</taxon>
        <taxon>Ecdysozoa</taxon>
        <taxon>Arthropoda</taxon>
        <taxon>Chelicerata</taxon>
        <taxon>Arachnida</taxon>
        <taxon>Araneae</taxon>
        <taxon>Araneomorphae</taxon>
        <taxon>Entelegynae</taxon>
        <taxon>Araneoidea</taxon>
        <taxon>Nephilidae</taxon>
        <taxon>Trichonephila</taxon>
    </lineage>
</organism>
<dbReference type="Proteomes" id="UP000887159">
    <property type="component" value="Unassembled WGS sequence"/>
</dbReference>
<evidence type="ECO:0000313" key="2">
    <source>
        <dbReference type="Proteomes" id="UP000887159"/>
    </source>
</evidence>
<keyword evidence="2" id="KW-1185">Reference proteome</keyword>
<proteinExistence type="predicted"/>
<sequence length="69" mass="7848">MEPPELEGAFVEPVELGGAFVEPLELDSAFLEPLELESLCVEPHSIYIPPRIYLKILRRRTWGRGSRVV</sequence>
<name>A0A8X6UQU2_TRICX</name>
<gene>
    <name evidence="1" type="ORF">TNCV_2575831</name>
</gene>
<protein>
    <submittedName>
        <fullName evidence="1">Uncharacterized protein</fullName>
    </submittedName>
</protein>
<accession>A0A8X6UQU2</accession>
<comment type="caution">
    <text evidence="1">The sequence shown here is derived from an EMBL/GenBank/DDBJ whole genome shotgun (WGS) entry which is preliminary data.</text>
</comment>
<dbReference type="EMBL" id="BMAU01021062">
    <property type="protein sequence ID" value="GFX88876.1"/>
    <property type="molecule type" value="Genomic_DNA"/>
</dbReference>
<reference evidence="1" key="1">
    <citation type="submission" date="2020-08" db="EMBL/GenBank/DDBJ databases">
        <title>Multicomponent nature underlies the extraordinary mechanical properties of spider dragline silk.</title>
        <authorList>
            <person name="Kono N."/>
            <person name="Nakamura H."/>
            <person name="Mori M."/>
            <person name="Yoshida Y."/>
            <person name="Ohtoshi R."/>
            <person name="Malay A.D."/>
            <person name="Moran D.A.P."/>
            <person name="Tomita M."/>
            <person name="Numata K."/>
            <person name="Arakawa K."/>
        </authorList>
    </citation>
    <scope>NUCLEOTIDE SEQUENCE</scope>
</reference>
<evidence type="ECO:0000313" key="1">
    <source>
        <dbReference type="EMBL" id="GFX88876.1"/>
    </source>
</evidence>